<sequence>MPQVPVATLIRETTVATLNNVNEAGDGPAFMGPQGADGPSWIRDEDKVPFVDTFEAGDEIPGIIVKRPSGDRGQIGVAVFDNAQVRHAFQTSVTHLNFEPRATLVADRSWAEIKAQIDELR</sequence>
<dbReference type="EMBL" id="UINC01197971">
    <property type="protein sequence ID" value="SVE15724.1"/>
    <property type="molecule type" value="Genomic_DNA"/>
</dbReference>
<protein>
    <submittedName>
        <fullName evidence="1">Uncharacterized protein</fullName>
    </submittedName>
</protein>
<reference evidence="1" key="1">
    <citation type="submission" date="2018-05" db="EMBL/GenBank/DDBJ databases">
        <authorList>
            <person name="Lanie J.A."/>
            <person name="Ng W.-L."/>
            <person name="Kazmierczak K.M."/>
            <person name="Andrzejewski T.M."/>
            <person name="Davidsen T.M."/>
            <person name="Wayne K.J."/>
            <person name="Tettelin H."/>
            <person name="Glass J.I."/>
            <person name="Rusch D."/>
            <person name="Podicherti R."/>
            <person name="Tsui H.-C.T."/>
            <person name="Winkler M.E."/>
        </authorList>
    </citation>
    <scope>NUCLEOTIDE SEQUENCE</scope>
</reference>
<name>A0A383B771_9ZZZZ</name>
<evidence type="ECO:0000313" key="1">
    <source>
        <dbReference type="EMBL" id="SVE15724.1"/>
    </source>
</evidence>
<proteinExistence type="predicted"/>
<accession>A0A383B771</accession>
<dbReference type="AlphaFoldDB" id="A0A383B771"/>
<organism evidence="1">
    <name type="scientific">marine metagenome</name>
    <dbReference type="NCBI Taxonomy" id="408172"/>
    <lineage>
        <taxon>unclassified sequences</taxon>
        <taxon>metagenomes</taxon>
        <taxon>ecological metagenomes</taxon>
    </lineage>
</organism>
<gene>
    <name evidence="1" type="ORF">METZ01_LOCUS468578</name>
</gene>